<accession>A0A8H7UBV1</accession>
<evidence type="ECO:0000313" key="2">
    <source>
        <dbReference type="EMBL" id="KAG2173859.1"/>
    </source>
</evidence>
<gene>
    <name evidence="2" type="ORF">INT43_005279</name>
</gene>
<feature type="compositionally biased region" description="Polar residues" evidence="1">
    <location>
        <begin position="1"/>
        <end position="28"/>
    </location>
</feature>
<dbReference type="AlphaFoldDB" id="A0A8H7UBV1"/>
<feature type="region of interest" description="Disordered" evidence="1">
    <location>
        <begin position="1"/>
        <end position="66"/>
    </location>
</feature>
<dbReference type="Proteomes" id="UP000654370">
    <property type="component" value="Unassembled WGS sequence"/>
</dbReference>
<organism evidence="2 3">
    <name type="scientific">Mortierella isabellina</name>
    <name type="common">Filamentous fungus</name>
    <name type="synonym">Umbelopsis isabellina</name>
    <dbReference type="NCBI Taxonomy" id="91625"/>
    <lineage>
        <taxon>Eukaryota</taxon>
        <taxon>Fungi</taxon>
        <taxon>Fungi incertae sedis</taxon>
        <taxon>Mucoromycota</taxon>
        <taxon>Mucoromycotina</taxon>
        <taxon>Umbelopsidomycetes</taxon>
        <taxon>Umbelopsidales</taxon>
        <taxon>Umbelopsidaceae</taxon>
        <taxon>Umbelopsis</taxon>
    </lineage>
</organism>
<keyword evidence="3" id="KW-1185">Reference proteome</keyword>
<name>A0A8H7UBV1_MORIS</name>
<evidence type="ECO:0000256" key="1">
    <source>
        <dbReference type="SAM" id="MobiDB-lite"/>
    </source>
</evidence>
<dbReference type="EMBL" id="JAEPQZ010000014">
    <property type="protein sequence ID" value="KAG2173859.1"/>
    <property type="molecule type" value="Genomic_DNA"/>
</dbReference>
<comment type="caution">
    <text evidence="2">The sequence shown here is derived from an EMBL/GenBank/DDBJ whole genome shotgun (WGS) entry which is preliminary data.</text>
</comment>
<proteinExistence type="predicted"/>
<protein>
    <submittedName>
        <fullName evidence="2">Uncharacterized protein</fullName>
    </submittedName>
</protein>
<evidence type="ECO:0000313" key="3">
    <source>
        <dbReference type="Proteomes" id="UP000654370"/>
    </source>
</evidence>
<reference evidence="2" key="1">
    <citation type="submission" date="2020-12" db="EMBL/GenBank/DDBJ databases">
        <title>Metabolic potential, ecology and presence of endohyphal bacteria is reflected in genomic diversity of Mucoromycotina.</title>
        <authorList>
            <person name="Muszewska A."/>
            <person name="Okrasinska A."/>
            <person name="Steczkiewicz K."/>
            <person name="Drgas O."/>
            <person name="Orlowska M."/>
            <person name="Perlinska-Lenart U."/>
            <person name="Aleksandrzak-Piekarczyk T."/>
            <person name="Szatraj K."/>
            <person name="Zielenkiewicz U."/>
            <person name="Pilsyk S."/>
            <person name="Malc E."/>
            <person name="Mieczkowski P."/>
            <person name="Kruszewska J.S."/>
            <person name="Biernat P."/>
            <person name="Pawlowska J."/>
        </authorList>
    </citation>
    <scope>NUCLEOTIDE SEQUENCE</scope>
    <source>
        <strain evidence="2">WA0000067209</strain>
    </source>
</reference>
<sequence length="92" mass="9945">MTLVNDTKNPQMFNASEQPPVSEQSATGPSVREVPPPPYSPSSEQKKQQSPSHTVPLDRLGEDPESILCPECGYMLNIAARDAVANSQPIPD</sequence>